<dbReference type="EMBL" id="CM001744">
    <property type="protein sequence ID" value="KJB32334.1"/>
    <property type="molecule type" value="Genomic_DNA"/>
</dbReference>
<dbReference type="eggNOG" id="ENOG502QQ8K">
    <property type="taxonomic scope" value="Eukaryota"/>
</dbReference>
<keyword evidence="5" id="KW-0677">Repeat</keyword>
<reference evidence="8 9" key="1">
    <citation type="journal article" date="2012" name="Nature">
        <title>Repeated polyploidization of Gossypium genomes and the evolution of spinnable cotton fibres.</title>
        <authorList>
            <person name="Paterson A.H."/>
            <person name="Wendel J.F."/>
            <person name="Gundlach H."/>
            <person name="Guo H."/>
            <person name="Jenkins J."/>
            <person name="Jin D."/>
            <person name="Llewellyn D."/>
            <person name="Showmaker K.C."/>
            <person name="Shu S."/>
            <person name="Udall J."/>
            <person name="Yoo M.J."/>
            <person name="Byers R."/>
            <person name="Chen W."/>
            <person name="Doron-Faigenboim A."/>
            <person name="Duke M.V."/>
            <person name="Gong L."/>
            <person name="Grimwood J."/>
            <person name="Grover C."/>
            <person name="Grupp K."/>
            <person name="Hu G."/>
            <person name="Lee T.H."/>
            <person name="Li J."/>
            <person name="Lin L."/>
            <person name="Liu T."/>
            <person name="Marler B.S."/>
            <person name="Page J.T."/>
            <person name="Roberts A.W."/>
            <person name="Romanel E."/>
            <person name="Sanders W.S."/>
            <person name="Szadkowski E."/>
            <person name="Tan X."/>
            <person name="Tang H."/>
            <person name="Xu C."/>
            <person name="Wang J."/>
            <person name="Wang Z."/>
            <person name="Zhang D."/>
            <person name="Zhang L."/>
            <person name="Ashrafi H."/>
            <person name="Bedon F."/>
            <person name="Bowers J.E."/>
            <person name="Brubaker C.L."/>
            <person name="Chee P.W."/>
            <person name="Das S."/>
            <person name="Gingle A.R."/>
            <person name="Haigler C.H."/>
            <person name="Harker D."/>
            <person name="Hoffmann L.V."/>
            <person name="Hovav R."/>
            <person name="Jones D.C."/>
            <person name="Lemke C."/>
            <person name="Mansoor S."/>
            <person name="ur Rahman M."/>
            <person name="Rainville L.N."/>
            <person name="Rambani A."/>
            <person name="Reddy U.K."/>
            <person name="Rong J.K."/>
            <person name="Saranga Y."/>
            <person name="Scheffler B.E."/>
            <person name="Scheffler J.A."/>
            <person name="Stelly D.M."/>
            <person name="Triplett B.A."/>
            <person name="Van Deynze A."/>
            <person name="Vaslin M.F."/>
            <person name="Waghmare V.N."/>
            <person name="Walford S.A."/>
            <person name="Wright R.J."/>
            <person name="Zaki E.A."/>
            <person name="Zhang T."/>
            <person name="Dennis E.S."/>
            <person name="Mayer K.F."/>
            <person name="Peterson D.G."/>
            <person name="Rokhsar D.S."/>
            <person name="Wang X."/>
            <person name="Schmutz J."/>
        </authorList>
    </citation>
    <scope>NUCLEOTIDE SEQUENCE [LARGE SCALE GENOMIC DNA]</scope>
</reference>
<evidence type="ECO:0000313" key="8">
    <source>
        <dbReference type="EMBL" id="KJB32334.1"/>
    </source>
</evidence>
<dbReference type="GO" id="GO:0005576">
    <property type="term" value="C:extracellular region"/>
    <property type="evidence" value="ECO:0007669"/>
    <property type="project" value="UniProtKB-SubCell"/>
</dbReference>
<dbReference type="SUPFAM" id="SSF52058">
    <property type="entry name" value="L domain-like"/>
    <property type="match status" value="1"/>
</dbReference>
<dbReference type="Gene3D" id="3.80.10.10">
    <property type="entry name" value="Ribonuclease Inhibitor"/>
    <property type="match status" value="2"/>
</dbReference>
<sequence length="433" mass="48698">MRTLFLSSSFLLFSIIFHPFSVHHVASDHDPVIRGNRETLEIANGGGGKFKTKSGCFRNQRLAKTHDVIQTFKSKILVDDNSKKYTETWRGTEICNYKGFTCDIRPDVNETAVASVDFNGAKFAGPNGYLPLDGFIDKLDDLAIFHANSNNFTGTIPYEVSKIKYLYELDLSNNQLSGDFPMNVLKATNLTFLDLRFNSIKGLVPQQVFNLDLDVLFINNNNFEQRLPENLGDTPVLYLTFANNKFTGPIPTSIGKAPNLLEVLFLNNKLTGCLPYEIGNLSQATVFDVGSNKLTGPIPYSFGCLKKIELLNLACNEFYGEVPEIVCQLKNLQNLSLSYNYFTQVGPACRDLIMKKKLDVKNNCILDLPFQRSEAECTAFFSRNLYCDRKDSFKWVPCMKGGYNKYKHSSPESTTSSSSPSVRTYSTLIPHRL</sequence>
<dbReference type="InterPro" id="IPR001611">
    <property type="entry name" value="Leu-rich_rpt"/>
</dbReference>
<protein>
    <recommendedName>
        <fullName evidence="10">Leucine-rich repeat-containing N-terminal plant-type domain-containing protein</fullName>
    </recommendedName>
</protein>
<proteinExistence type="predicted"/>
<accession>A0A0D2RKF8</accession>
<gene>
    <name evidence="8" type="ORF">B456_005G236100</name>
</gene>
<dbReference type="AlphaFoldDB" id="A0A0D2RKF8"/>
<evidence type="ECO:0000313" key="9">
    <source>
        <dbReference type="Proteomes" id="UP000032304"/>
    </source>
</evidence>
<dbReference type="Gramene" id="KJB32334">
    <property type="protein sequence ID" value="KJB32334"/>
    <property type="gene ID" value="B456_005G236100"/>
</dbReference>
<evidence type="ECO:0000256" key="7">
    <source>
        <dbReference type="SAM" id="SignalP"/>
    </source>
</evidence>
<feature type="region of interest" description="Disordered" evidence="6">
    <location>
        <begin position="406"/>
        <end position="433"/>
    </location>
</feature>
<keyword evidence="2" id="KW-0964">Secreted</keyword>
<evidence type="ECO:0000256" key="3">
    <source>
        <dbReference type="ARBA" id="ARBA00022614"/>
    </source>
</evidence>
<comment type="subcellular location">
    <subcellularLocation>
        <location evidence="1">Secreted</location>
    </subcellularLocation>
</comment>
<dbReference type="InterPro" id="IPR032675">
    <property type="entry name" value="LRR_dom_sf"/>
</dbReference>
<evidence type="ECO:0000256" key="2">
    <source>
        <dbReference type="ARBA" id="ARBA00022525"/>
    </source>
</evidence>
<evidence type="ECO:0000256" key="4">
    <source>
        <dbReference type="ARBA" id="ARBA00022729"/>
    </source>
</evidence>
<feature type="compositionally biased region" description="Low complexity" evidence="6">
    <location>
        <begin position="411"/>
        <end position="427"/>
    </location>
</feature>
<dbReference type="PANTHER" id="PTHR32093:SF131">
    <property type="entry name" value="LEUCINE-RICH REPEAT-CONTAINING N-TERMINAL PLANT-TYPE DOMAIN-CONTAINING PROTEIN"/>
    <property type="match status" value="1"/>
</dbReference>
<keyword evidence="4 7" id="KW-0732">Signal</keyword>
<feature type="chain" id="PRO_5002250263" description="Leucine-rich repeat-containing N-terminal plant-type domain-containing protein" evidence="7">
    <location>
        <begin position="28"/>
        <end position="433"/>
    </location>
</feature>
<keyword evidence="9" id="KW-1185">Reference proteome</keyword>
<dbReference type="Pfam" id="PF00560">
    <property type="entry name" value="LRR_1"/>
    <property type="match status" value="2"/>
</dbReference>
<dbReference type="STRING" id="29730.A0A0D2RKF8"/>
<dbReference type="OMA" id="WRGTEIC"/>
<organism evidence="8 9">
    <name type="scientific">Gossypium raimondii</name>
    <name type="common">Peruvian cotton</name>
    <name type="synonym">Gossypium klotzschianum subsp. raimondii</name>
    <dbReference type="NCBI Taxonomy" id="29730"/>
    <lineage>
        <taxon>Eukaryota</taxon>
        <taxon>Viridiplantae</taxon>
        <taxon>Streptophyta</taxon>
        <taxon>Embryophyta</taxon>
        <taxon>Tracheophyta</taxon>
        <taxon>Spermatophyta</taxon>
        <taxon>Magnoliopsida</taxon>
        <taxon>eudicotyledons</taxon>
        <taxon>Gunneridae</taxon>
        <taxon>Pentapetalae</taxon>
        <taxon>rosids</taxon>
        <taxon>malvids</taxon>
        <taxon>Malvales</taxon>
        <taxon>Malvaceae</taxon>
        <taxon>Malvoideae</taxon>
        <taxon>Gossypium</taxon>
    </lineage>
</organism>
<evidence type="ECO:0008006" key="10">
    <source>
        <dbReference type="Google" id="ProtNLM"/>
    </source>
</evidence>
<keyword evidence="3" id="KW-0433">Leucine-rich repeat</keyword>
<name>A0A0D2RKF8_GOSRA</name>
<dbReference type="InterPro" id="IPR051582">
    <property type="entry name" value="LRR_extensin-like_regulator"/>
</dbReference>
<evidence type="ECO:0000256" key="1">
    <source>
        <dbReference type="ARBA" id="ARBA00004613"/>
    </source>
</evidence>
<dbReference type="PANTHER" id="PTHR32093">
    <property type="entry name" value="LEUCINE-RICH REPEAT EXTENSIN-LIKE PROTEIN 3-RELATED"/>
    <property type="match status" value="1"/>
</dbReference>
<evidence type="ECO:0000256" key="5">
    <source>
        <dbReference type="ARBA" id="ARBA00022737"/>
    </source>
</evidence>
<dbReference type="FunFam" id="3.80.10.10:FF:000383">
    <property type="entry name" value="Leucine-rich repeat receptor protein kinase EMS1"/>
    <property type="match status" value="1"/>
</dbReference>
<feature type="signal peptide" evidence="7">
    <location>
        <begin position="1"/>
        <end position="27"/>
    </location>
</feature>
<dbReference type="Proteomes" id="UP000032304">
    <property type="component" value="Chromosome 5"/>
</dbReference>
<evidence type="ECO:0000256" key="6">
    <source>
        <dbReference type="SAM" id="MobiDB-lite"/>
    </source>
</evidence>